<evidence type="ECO:0000313" key="3">
    <source>
        <dbReference type="Proteomes" id="UP000195129"/>
    </source>
</evidence>
<evidence type="ECO:0000256" key="1">
    <source>
        <dbReference type="SAM" id="MobiDB-lite"/>
    </source>
</evidence>
<dbReference type="AlphaFoldDB" id="A0A9X6IDX5"/>
<dbReference type="RefSeq" id="WP_087967434.1">
    <property type="nucleotide sequence ID" value="NZ_NFDN01000071.1"/>
</dbReference>
<feature type="compositionally biased region" description="Basic and acidic residues" evidence="1">
    <location>
        <begin position="26"/>
        <end position="86"/>
    </location>
</feature>
<reference evidence="2 3" key="1">
    <citation type="submission" date="2016-10" db="EMBL/GenBank/DDBJ databases">
        <title>Comparative genomics of Bacillus thuringiensis reveals a path to pathogens against multiple invertebrate hosts.</title>
        <authorList>
            <person name="Zheng J."/>
            <person name="Gao Q."/>
            <person name="Liu H."/>
            <person name="Peng D."/>
            <person name="Ruan L."/>
            <person name="Sun M."/>
        </authorList>
    </citation>
    <scope>NUCLEOTIDE SEQUENCE [LARGE SCALE GENOMIC DNA]</scope>
    <source>
        <strain evidence="2">BGSC 4CA1</strain>
    </source>
</reference>
<gene>
    <name evidence="2" type="ORF">BK746_26985</name>
</gene>
<evidence type="ECO:0008006" key="4">
    <source>
        <dbReference type="Google" id="ProtNLM"/>
    </source>
</evidence>
<comment type="caution">
    <text evidence="2">The sequence shown here is derived from an EMBL/GenBank/DDBJ whole genome shotgun (WGS) entry which is preliminary data.</text>
</comment>
<feature type="region of interest" description="Disordered" evidence="1">
    <location>
        <begin position="17"/>
        <end position="144"/>
    </location>
</feature>
<dbReference type="PROSITE" id="PS51257">
    <property type="entry name" value="PROKAR_LIPOPROTEIN"/>
    <property type="match status" value="1"/>
</dbReference>
<organism evidence="2 3">
    <name type="scientific">Bacillus thuringiensis serovar yosoo</name>
    <dbReference type="NCBI Taxonomy" id="180848"/>
    <lineage>
        <taxon>Bacteria</taxon>
        <taxon>Bacillati</taxon>
        <taxon>Bacillota</taxon>
        <taxon>Bacilli</taxon>
        <taxon>Bacillales</taxon>
        <taxon>Bacillaceae</taxon>
        <taxon>Bacillus</taxon>
        <taxon>Bacillus cereus group</taxon>
    </lineage>
</organism>
<feature type="compositionally biased region" description="Basic and acidic residues" evidence="1">
    <location>
        <begin position="99"/>
        <end position="112"/>
    </location>
</feature>
<evidence type="ECO:0000313" key="2">
    <source>
        <dbReference type="EMBL" id="OTY54673.1"/>
    </source>
</evidence>
<feature type="compositionally biased region" description="Basic and acidic residues" evidence="1">
    <location>
        <begin position="118"/>
        <end position="144"/>
    </location>
</feature>
<accession>A0A9X6IDX5</accession>
<name>A0A9X6IDX5_BACTU</name>
<protein>
    <recommendedName>
        <fullName evidence="4">Lipoprotein</fullName>
    </recommendedName>
</protein>
<dbReference type="Proteomes" id="UP000195129">
    <property type="component" value="Unassembled WGS sequence"/>
</dbReference>
<dbReference type="EMBL" id="NFDN01000071">
    <property type="protein sequence ID" value="OTY54673.1"/>
    <property type="molecule type" value="Genomic_DNA"/>
</dbReference>
<sequence>MKKYLVPFTALFLSIGLVGCDTNNPVKEDEQHAQEETKNVEEQRQEAEVQRQAEEKMKQEEQQRQEAEAQRQAEEKAKQEKQKQLEENDSSNQSAPKIEGPELERFKEEQIRKLQAADPKEKEEAFDRAAASRRERFERQEIEKMDCDTARSALSQLEQMDDNPIAKKQALDYQDKIASCNKASN</sequence>
<proteinExistence type="predicted"/>